<dbReference type="Proteomes" id="UP001060215">
    <property type="component" value="Chromosome 1"/>
</dbReference>
<name>A0ACC0IXD4_9ERIC</name>
<keyword evidence="2" id="KW-1185">Reference proteome</keyword>
<evidence type="ECO:0000313" key="1">
    <source>
        <dbReference type="EMBL" id="KAI8030097.1"/>
    </source>
</evidence>
<reference evidence="1 2" key="1">
    <citation type="journal article" date="2022" name="Plant J.">
        <title>Chromosome-level genome of Camellia lanceoleosa provides a valuable resource for understanding genome evolution and self-incompatibility.</title>
        <authorList>
            <person name="Gong W."/>
            <person name="Xiao S."/>
            <person name="Wang L."/>
            <person name="Liao Z."/>
            <person name="Chang Y."/>
            <person name="Mo W."/>
            <person name="Hu G."/>
            <person name="Li W."/>
            <person name="Zhao G."/>
            <person name="Zhu H."/>
            <person name="Hu X."/>
            <person name="Ji K."/>
            <person name="Xiang X."/>
            <person name="Song Q."/>
            <person name="Yuan D."/>
            <person name="Jin S."/>
            <person name="Zhang L."/>
        </authorList>
    </citation>
    <scope>NUCLEOTIDE SEQUENCE [LARGE SCALE GENOMIC DNA]</scope>
    <source>
        <strain evidence="1">SQ_2022a</strain>
    </source>
</reference>
<protein>
    <submittedName>
        <fullName evidence="1">Uncharacterized protein</fullName>
    </submittedName>
</protein>
<comment type="caution">
    <text evidence="1">The sequence shown here is derived from an EMBL/GenBank/DDBJ whole genome shotgun (WGS) entry which is preliminary data.</text>
</comment>
<sequence length="76" mass="8240">MEYDECGNLIAIIFPGEQSENLLPPLPALKHLKLEIISALSTTCSTIVDGLVWIFPGLDTLTIKSASTNKLIKEGL</sequence>
<proteinExistence type="predicted"/>
<organism evidence="1 2">
    <name type="scientific">Camellia lanceoleosa</name>
    <dbReference type="NCBI Taxonomy" id="1840588"/>
    <lineage>
        <taxon>Eukaryota</taxon>
        <taxon>Viridiplantae</taxon>
        <taxon>Streptophyta</taxon>
        <taxon>Embryophyta</taxon>
        <taxon>Tracheophyta</taxon>
        <taxon>Spermatophyta</taxon>
        <taxon>Magnoliopsida</taxon>
        <taxon>eudicotyledons</taxon>
        <taxon>Gunneridae</taxon>
        <taxon>Pentapetalae</taxon>
        <taxon>asterids</taxon>
        <taxon>Ericales</taxon>
        <taxon>Theaceae</taxon>
        <taxon>Camellia</taxon>
    </lineage>
</organism>
<accession>A0ACC0IXD4</accession>
<evidence type="ECO:0000313" key="2">
    <source>
        <dbReference type="Proteomes" id="UP001060215"/>
    </source>
</evidence>
<dbReference type="EMBL" id="CM045758">
    <property type="protein sequence ID" value="KAI8030097.1"/>
    <property type="molecule type" value="Genomic_DNA"/>
</dbReference>
<gene>
    <name evidence="1" type="ORF">LOK49_LG01G03249</name>
</gene>